<protein>
    <submittedName>
        <fullName evidence="5">Helix-turn-helix transcriptional regulator</fullName>
    </submittedName>
</protein>
<keyword evidence="1" id="KW-0805">Transcription regulation</keyword>
<dbReference type="InterPro" id="IPR037923">
    <property type="entry name" value="HTH-like"/>
</dbReference>
<dbReference type="Pfam" id="PF02311">
    <property type="entry name" value="AraC_binding"/>
    <property type="match status" value="1"/>
</dbReference>
<dbReference type="InterPro" id="IPR020449">
    <property type="entry name" value="Tscrpt_reg_AraC-type_HTH"/>
</dbReference>
<keyword evidence="6" id="KW-1185">Reference proteome</keyword>
<proteinExistence type="predicted"/>
<dbReference type="PRINTS" id="PR00032">
    <property type="entry name" value="HTHARAC"/>
</dbReference>
<dbReference type="PROSITE" id="PS01124">
    <property type="entry name" value="HTH_ARAC_FAMILY_2"/>
    <property type="match status" value="1"/>
</dbReference>
<dbReference type="InterPro" id="IPR018062">
    <property type="entry name" value="HTH_AraC-typ_CS"/>
</dbReference>
<evidence type="ECO:0000313" key="6">
    <source>
        <dbReference type="Proteomes" id="UP000640274"/>
    </source>
</evidence>
<dbReference type="SUPFAM" id="SSF46689">
    <property type="entry name" value="Homeodomain-like"/>
    <property type="match status" value="2"/>
</dbReference>
<keyword evidence="3" id="KW-0804">Transcription</keyword>
<dbReference type="SUPFAM" id="SSF51215">
    <property type="entry name" value="Regulatory protein AraC"/>
    <property type="match status" value="1"/>
</dbReference>
<dbReference type="GO" id="GO:0043565">
    <property type="term" value="F:sequence-specific DNA binding"/>
    <property type="evidence" value="ECO:0007669"/>
    <property type="project" value="InterPro"/>
</dbReference>
<name>A0A934J8Z3_9BACL</name>
<dbReference type="InterPro" id="IPR003313">
    <property type="entry name" value="AraC-bd"/>
</dbReference>
<dbReference type="SMART" id="SM00342">
    <property type="entry name" value="HTH_ARAC"/>
    <property type="match status" value="1"/>
</dbReference>
<dbReference type="PANTHER" id="PTHR43280">
    <property type="entry name" value="ARAC-FAMILY TRANSCRIPTIONAL REGULATOR"/>
    <property type="match status" value="1"/>
</dbReference>
<dbReference type="Gene3D" id="1.10.10.60">
    <property type="entry name" value="Homeodomain-like"/>
    <property type="match status" value="2"/>
</dbReference>
<reference evidence="5" key="1">
    <citation type="submission" date="2020-12" db="EMBL/GenBank/DDBJ databases">
        <authorList>
            <person name="Huq M.A."/>
        </authorList>
    </citation>
    <scope>NUCLEOTIDE SEQUENCE</scope>
    <source>
        <strain evidence="5">MAHUQ-46</strain>
    </source>
</reference>
<evidence type="ECO:0000259" key="4">
    <source>
        <dbReference type="PROSITE" id="PS01124"/>
    </source>
</evidence>
<dbReference type="InterPro" id="IPR009057">
    <property type="entry name" value="Homeodomain-like_sf"/>
</dbReference>
<evidence type="ECO:0000313" key="5">
    <source>
        <dbReference type="EMBL" id="MBJ6362555.1"/>
    </source>
</evidence>
<dbReference type="Pfam" id="PF12833">
    <property type="entry name" value="HTH_18"/>
    <property type="match status" value="1"/>
</dbReference>
<accession>A0A934J8Z3</accession>
<dbReference type="AlphaFoldDB" id="A0A934J8Z3"/>
<dbReference type="InterPro" id="IPR018060">
    <property type="entry name" value="HTH_AraC"/>
</dbReference>
<organism evidence="5 6">
    <name type="scientific">Paenibacillus roseus</name>
    <dbReference type="NCBI Taxonomy" id="2798579"/>
    <lineage>
        <taxon>Bacteria</taxon>
        <taxon>Bacillati</taxon>
        <taxon>Bacillota</taxon>
        <taxon>Bacilli</taxon>
        <taxon>Bacillales</taxon>
        <taxon>Paenibacillaceae</taxon>
        <taxon>Paenibacillus</taxon>
    </lineage>
</organism>
<evidence type="ECO:0000256" key="1">
    <source>
        <dbReference type="ARBA" id="ARBA00023015"/>
    </source>
</evidence>
<feature type="domain" description="HTH araC/xylS-type" evidence="4">
    <location>
        <begin position="164"/>
        <end position="262"/>
    </location>
</feature>
<dbReference type="PANTHER" id="PTHR43280:SF2">
    <property type="entry name" value="HTH-TYPE TRANSCRIPTIONAL REGULATOR EXSA"/>
    <property type="match status" value="1"/>
</dbReference>
<dbReference type="PROSITE" id="PS00041">
    <property type="entry name" value="HTH_ARAC_FAMILY_1"/>
    <property type="match status" value="1"/>
</dbReference>
<dbReference type="GO" id="GO:0003700">
    <property type="term" value="F:DNA-binding transcription factor activity"/>
    <property type="evidence" value="ECO:0007669"/>
    <property type="project" value="InterPro"/>
</dbReference>
<evidence type="ECO:0000256" key="3">
    <source>
        <dbReference type="ARBA" id="ARBA00023163"/>
    </source>
</evidence>
<dbReference type="Proteomes" id="UP000640274">
    <property type="component" value="Unassembled WGS sequence"/>
</dbReference>
<comment type="caution">
    <text evidence="5">The sequence shown here is derived from an EMBL/GenBank/DDBJ whole genome shotgun (WGS) entry which is preliminary data.</text>
</comment>
<evidence type="ECO:0000256" key="2">
    <source>
        <dbReference type="ARBA" id="ARBA00023125"/>
    </source>
</evidence>
<dbReference type="RefSeq" id="WP_199020097.1">
    <property type="nucleotide sequence ID" value="NZ_JAELUP010000077.1"/>
</dbReference>
<gene>
    <name evidence="5" type="ORF">JFN88_15075</name>
</gene>
<keyword evidence="2" id="KW-0238">DNA-binding</keyword>
<sequence>MRTEEIFIRLCGYSRHQEPFQQDENSLDTYIIRLQTEGVSRALINGQFTEVSPGDLLLFKPGDAYKLRIGKTGEPMQPNGDYFVMCSGPGIDKWWTLNQRETRRTIVVDERLKGIWHQLIGEKRRLSGGDPELISLLARSLLILLDRAIEEAPLAQSFPAFHALKMRNYIEENAAQPIRLSDIAGHAGLSVSRAVHLFKEHFGMSAMQYVQQLRLAHALELLDHSVMSLEQIAAETGLSSYTYFHRVFREKYGLSPGVYRKKRIGKNDGIDG</sequence>
<dbReference type="EMBL" id="JAELUP010000077">
    <property type="protein sequence ID" value="MBJ6362555.1"/>
    <property type="molecule type" value="Genomic_DNA"/>
</dbReference>